<reference evidence="2 3" key="1">
    <citation type="journal article" date="2018" name="Mol. Biol. Evol.">
        <title>Analysis of the draft genome of the red seaweed Gracilariopsis chorda provides insights into genome size evolution in Rhodophyta.</title>
        <authorList>
            <person name="Lee J."/>
            <person name="Yang E.C."/>
            <person name="Graf L."/>
            <person name="Yang J.H."/>
            <person name="Qiu H."/>
            <person name="Zel Zion U."/>
            <person name="Chan C.X."/>
            <person name="Stephens T.G."/>
            <person name="Weber A.P.M."/>
            <person name="Boo G.H."/>
            <person name="Boo S.M."/>
            <person name="Kim K.M."/>
            <person name="Shin Y."/>
            <person name="Jung M."/>
            <person name="Lee S.J."/>
            <person name="Yim H.S."/>
            <person name="Lee J.H."/>
            <person name="Bhattacharya D."/>
            <person name="Yoon H.S."/>
        </authorList>
    </citation>
    <scope>NUCLEOTIDE SEQUENCE [LARGE SCALE GENOMIC DNA]</scope>
    <source>
        <strain evidence="2 3">SKKU-2015</strain>
        <tissue evidence="2">Whole body</tissue>
    </source>
</reference>
<dbReference type="EMBL" id="NBIV01000022">
    <property type="protein sequence ID" value="PXF47619.1"/>
    <property type="molecule type" value="Genomic_DNA"/>
</dbReference>
<evidence type="ECO:0000313" key="2">
    <source>
        <dbReference type="EMBL" id="PXF47619.1"/>
    </source>
</evidence>
<evidence type="ECO:0000256" key="1">
    <source>
        <dbReference type="SAM" id="MobiDB-lite"/>
    </source>
</evidence>
<accession>A0A2V3IZU6</accession>
<name>A0A2V3IZU6_9FLOR</name>
<feature type="region of interest" description="Disordered" evidence="1">
    <location>
        <begin position="54"/>
        <end position="92"/>
    </location>
</feature>
<dbReference type="AlphaFoldDB" id="A0A2V3IZU6"/>
<comment type="caution">
    <text evidence="2">The sequence shown here is derived from an EMBL/GenBank/DDBJ whole genome shotgun (WGS) entry which is preliminary data.</text>
</comment>
<evidence type="ECO:0000313" key="3">
    <source>
        <dbReference type="Proteomes" id="UP000247409"/>
    </source>
</evidence>
<feature type="compositionally biased region" description="Basic residues" evidence="1">
    <location>
        <begin position="73"/>
        <end position="92"/>
    </location>
</feature>
<organism evidence="2 3">
    <name type="scientific">Gracilariopsis chorda</name>
    <dbReference type="NCBI Taxonomy" id="448386"/>
    <lineage>
        <taxon>Eukaryota</taxon>
        <taxon>Rhodophyta</taxon>
        <taxon>Florideophyceae</taxon>
        <taxon>Rhodymeniophycidae</taxon>
        <taxon>Gracilariales</taxon>
        <taxon>Gracilariaceae</taxon>
        <taxon>Gracilariopsis</taxon>
    </lineage>
</organism>
<dbReference type="Proteomes" id="UP000247409">
    <property type="component" value="Unassembled WGS sequence"/>
</dbReference>
<sequence length="92" mass="10680">MHTPTPTLLVVRLNGMATGYDLASPERRRYDLNSQDDWHEFRMLSFNRRLQRLSLSSSKRSTSPPAPALRTKGAIRKRKRTKTKRVTARLQT</sequence>
<keyword evidence="3" id="KW-1185">Reference proteome</keyword>
<gene>
    <name evidence="2" type="ORF">BWQ96_02598</name>
</gene>
<protein>
    <submittedName>
        <fullName evidence="2">Uncharacterized protein</fullName>
    </submittedName>
</protein>
<feature type="compositionally biased region" description="Low complexity" evidence="1">
    <location>
        <begin position="54"/>
        <end position="63"/>
    </location>
</feature>
<proteinExistence type="predicted"/>